<reference evidence="2 3" key="1">
    <citation type="journal article" date="2019" name="Nat. Ecol. Evol.">
        <title>Megaphylogeny resolves global patterns of mushroom evolution.</title>
        <authorList>
            <person name="Varga T."/>
            <person name="Krizsan K."/>
            <person name="Foldi C."/>
            <person name="Dima B."/>
            <person name="Sanchez-Garcia M."/>
            <person name="Sanchez-Ramirez S."/>
            <person name="Szollosi G.J."/>
            <person name="Szarkandi J.G."/>
            <person name="Papp V."/>
            <person name="Albert L."/>
            <person name="Andreopoulos W."/>
            <person name="Angelini C."/>
            <person name="Antonin V."/>
            <person name="Barry K.W."/>
            <person name="Bougher N.L."/>
            <person name="Buchanan P."/>
            <person name="Buyck B."/>
            <person name="Bense V."/>
            <person name="Catcheside P."/>
            <person name="Chovatia M."/>
            <person name="Cooper J."/>
            <person name="Damon W."/>
            <person name="Desjardin D."/>
            <person name="Finy P."/>
            <person name="Geml J."/>
            <person name="Haridas S."/>
            <person name="Hughes K."/>
            <person name="Justo A."/>
            <person name="Karasinski D."/>
            <person name="Kautmanova I."/>
            <person name="Kiss B."/>
            <person name="Kocsube S."/>
            <person name="Kotiranta H."/>
            <person name="LaButti K.M."/>
            <person name="Lechner B.E."/>
            <person name="Liimatainen K."/>
            <person name="Lipzen A."/>
            <person name="Lukacs Z."/>
            <person name="Mihaltcheva S."/>
            <person name="Morgado L.N."/>
            <person name="Niskanen T."/>
            <person name="Noordeloos M.E."/>
            <person name="Ohm R.A."/>
            <person name="Ortiz-Santana B."/>
            <person name="Ovrebo C."/>
            <person name="Racz N."/>
            <person name="Riley R."/>
            <person name="Savchenko A."/>
            <person name="Shiryaev A."/>
            <person name="Soop K."/>
            <person name="Spirin V."/>
            <person name="Szebenyi C."/>
            <person name="Tomsovsky M."/>
            <person name="Tulloss R.E."/>
            <person name="Uehling J."/>
            <person name="Grigoriev I.V."/>
            <person name="Vagvolgyi C."/>
            <person name="Papp T."/>
            <person name="Martin F.M."/>
            <person name="Miettinen O."/>
            <person name="Hibbett D.S."/>
            <person name="Nagy L.G."/>
        </authorList>
    </citation>
    <scope>NUCLEOTIDE SEQUENCE [LARGE SCALE GENOMIC DNA]</scope>
    <source>
        <strain evidence="2 3">CBS 962.96</strain>
    </source>
</reference>
<accession>A0A4S8L1R2</accession>
<keyword evidence="3" id="KW-1185">Reference proteome</keyword>
<sequence>MAPKLSPVWEHIHKGPNKYKNNKYHNQSWCKYCIAQAVQLRVNGYNERASAGEIREVPTFSEVSTEVHETLERSGDAEAVDFGSSVKVQTLQGQPEKLWKHLRNCMNAPLNVQQVAGADLDSRKKGSSSHSQGTVNTFVSPTPSVVPSPGIFTHAPLPNAAATPPDHPALRMPIPQYPNTSGFVPGPSQVSSPNPISAPNQAFLRPYPAPLPQYIPIPQAPAAVPFYGETVPRQPFPSSVQAEFHADLCCLLVSGLVSWRAVEIPYWKFFWAKWVPGVTLLSRQKLSGEILDTQVEKAYSSMCQHTSGLYGTGQCDGWKNVAKSSLITSMVNTEYNPFLLGVEDVSSKPKTAQTLLEIVVCEMKEIQDVFKVILVAWCTDASGESAKMRRDLCKKFPSIVGPTKSIWCITLGLFKAEQLTFRTTFLVLILPVLTHWTSHFLSLDRLCELETAFVRLVASPETRKRLSLCAGPKAEAKRKAQEIIELIRDRNFWKDVESVRDLLRPFAIAVNALQADNCRLDTVLFTLAKLYHIHSQSNSTVSSQVCRAILTSLDKRWKKADRDVFILAVVFNPYIQVKAFNPRNILSTPAGLWNLVRQTFKRFSKGEDANAEFREHFTAYLQNTGQWSDEGMSLKIHRENAEKRNGYVNLVHVWREFELEDNVSRTSNGANGMVRPDGHACLEHGP</sequence>
<proteinExistence type="predicted"/>
<gene>
    <name evidence="2" type="ORF">K435DRAFT_971989</name>
</gene>
<evidence type="ECO:0000313" key="3">
    <source>
        <dbReference type="Proteomes" id="UP000297245"/>
    </source>
</evidence>
<dbReference type="EMBL" id="ML179738">
    <property type="protein sequence ID" value="THU82346.1"/>
    <property type="molecule type" value="Genomic_DNA"/>
</dbReference>
<evidence type="ECO:0008006" key="4">
    <source>
        <dbReference type="Google" id="ProtNLM"/>
    </source>
</evidence>
<evidence type="ECO:0000256" key="1">
    <source>
        <dbReference type="SAM" id="MobiDB-lite"/>
    </source>
</evidence>
<dbReference type="Proteomes" id="UP000297245">
    <property type="component" value="Unassembled WGS sequence"/>
</dbReference>
<name>A0A4S8L1R2_DENBC</name>
<dbReference type="AlphaFoldDB" id="A0A4S8L1R2"/>
<feature type="region of interest" description="Disordered" evidence="1">
    <location>
        <begin position="119"/>
        <end position="140"/>
    </location>
</feature>
<organism evidence="2 3">
    <name type="scientific">Dendrothele bispora (strain CBS 962.96)</name>
    <dbReference type="NCBI Taxonomy" id="1314807"/>
    <lineage>
        <taxon>Eukaryota</taxon>
        <taxon>Fungi</taxon>
        <taxon>Dikarya</taxon>
        <taxon>Basidiomycota</taxon>
        <taxon>Agaricomycotina</taxon>
        <taxon>Agaricomycetes</taxon>
        <taxon>Agaricomycetidae</taxon>
        <taxon>Agaricales</taxon>
        <taxon>Agaricales incertae sedis</taxon>
        <taxon>Dendrothele</taxon>
    </lineage>
</organism>
<dbReference type="InterPro" id="IPR012337">
    <property type="entry name" value="RNaseH-like_sf"/>
</dbReference>
<evidence type="ECO:0000313" key="2">
    <source>
        <dbReference type="EMBL" id="THU82346.1"/>
    </source>
</evidence>
<protein>
    <recommendedName>
        <fullName evidence="4">DUF659 domain-containing protein</fullName>
    </recommendedName>
</protein>
<dbReference type="OrthoDB" id="2423954at2759"/>
<dbReference type="SUPFAM" id="SSF53098">
    <property type="entry name" value="Ribonuclease H-like"/>
    <property type="match status" value="1"/>
</dbReference>